<dbReference type="AlphaFoldDB" id="A0A8J6B3A6"/>
<proteinExistence type="predicted"/>
<protein>
    <submittedName>
        <fullName evidence="2">Anaphase-promoting complex subunit 2</fullName>
    </submittedName>
</protein>
<dbReference type="EMBL" id="JAHDYR010000002">
    <property type="protein sequence ID" value="KAG9397425.1"/>
    <property type="molecule type" value="Genomic_DNA"/>
</dbReference>
<reference evidence="2" key="1">
    <citation type="submission" date="2021-05" db="EMBL/GenBank/DDBJ databases">
        <title>A free-living protist that lacks canonical eukaryotic 1 DNA replication and segregation systems.</title>
        <authorList>
            <person name="Salas-Leiva D.E."/>
            <person name="Tromer E.C."/>
            <person name="Curtis B.A."/>
            <person name="Jerlstrom-Hultqvist J."/>
            <person name="Kolisko M."/>
            <person name="Yi Z."/>
            <person name="Salas-Leiva J.S."/>
            <person name="Gallot-Lavallee L."/>
            <person name="Kops G.J.P.L."/>
            <person name="Archibald J.M."/>
            <person name="Simpson A.G.B."/>
            <person name="Roger A.J."/>
        </authorList>
    </citation>
    <scope>NUCLEOTIDE SEQUENCE</scope>
    <source>
        <strain evidence="2">BICM</strain>
    </source>
</reference>
<feature type="domain" description="Anaphase-promoting complex subunit 2 TPR repeats" evidence="1">
    <location>
        <begin position="141"/>
        <end position="237"/>
    </location>
</feature>
<gene>
    <name evidence="2" type="ORF">J8273_0920</name>
</gene>
<evidence type="ECO:0000313" key="2">
    <source>
        <dbReference type="EMBL" id="KAG9397425.1"/>
    </source>
</evidence>
<name>A0A8J6B3A6_9EUKA</name>
<accession>A0A8J6B3A6</accession>
<sequence>MLQVSLSIQLTKNMKAFEFLCSTLCEFLLAELRLMTINFIKTIDDENEETIELLTEFAETLPTAMVPQDGIAALISLGIPALCSEAISMAATTSFHHLVTKPPDCPFYDTLKRLISQVITPLLQKWGVQAISVEKSSRDGLAIARAAGIFDLAKEWPDSAQTVADITKAMTDGMPRDVILNTLSEALATAVNTRLLLPSVTPSVIMTMLSCLHGTLTAVGAGSIISTVSSLISSYISRADLKSIDLIPAVLENIDELRVDGAEAAVFDPQPMCVGHSKELSLASIFVQIFGGETKFVNALHAKMCLDLIGPSVKEVALEWTGTVEKLKRVIAADKLVPMDVVLHDIAETRRTIATAKTSMAPARLQALQAQSVTIISHEYWAEVEDQDYMSYAAYPRNIAWAIKVVADEFHTLKAPRHLVPTDYGIVTLAIEGKDVTCSPLEAVVISQFESRESCDISDIVKNSFDGLPPSLSNEASDAVKRAVDTWIQRGVLVRSGKTLSVSDQRGPVISHGDDGSGPASAWDEAGDKVWAWLKPFLASRPADLPGLTLAKLHQVMCAFVGTWRGRTEVETERLLMDAVGQGLLVRADGVFKLA</sequence>
<dbReference type="Proteomes" id="UP000717585">
    <property type="component" value="Unassembled WGS sequence"/>
</dbReference>
<evidence type="ECO:0000259" key="1">
    <source>
        <dbReference type="Pfam" id="PF25773"/>
    </source>
</evidence>
<dbReference type="OrthoDB" id="5581181at2759"/>
<dbReference type="GO" id="GO:0007091">
    <property type="term" value="P:metaphase/anaphase transition of mitotic cell cycle"/>
    <property type="evidence" value="ECO:0007669"/>
    <property type="project" value="TreeGrafter"/>
</dbReference>
<dbReference type="GO" id="GO:0070979">
    <property type="term" value="P:protein K11-linked ubiquitination"/>
    <property type="evidence" value="ECO:0007669"/>
    <property type="project" value="TreeGrafter"/>
</dbReference>
<organism evidence="2 3">
    <name type="scientific">Carpediemonas membranifera</name>
    <dbReference type="NCBI Taxonomy" id="201153"/>
    <lineage>
        <taxon>Eukaryota</taxon>
        <taxon>Metamonada</taxon>
        <taxon>Carpediemonas-like organisms</taxon>
        <taxon>Carpediemonas</taxon>
    </lineage>
</organism>
<dbReference type="GO" id="GO:0005680">
    <property type="term" value="C:anaphase-promoting complex"/>
    <property type="evidence" value="ECO:0007669"/>
    <property type="project" value="TreeGrafter"/>
</dbReference>
<dbReference type="Gene3D" id="3.30.230.130">
    <property type="entry name" value="Cullin, Chain C, Domain 2"/>
    <property type="match status" value="1"/>
</dbReference>
<dbReference type="InterPro" id="IPR057975">
    <property type="entry name" value="TPR_ANAPC2"/>
</dbReference>
<dbReference type="PANTHER" id="PTHR45957">
    <property type="entry name" value="ANAPHASE-PROMOTING COMPLEX SUBUNIT 2"/>
    <property type="match status" value="1"/>
</dbReference>
<comment type="caution">
    <text evidence="2">The sequence shown here is derived from an EMBL/GenBank/DDBJ whole genome shotgun (WGS) entry which is preliminary data.</text>
</comment>
<dbReference type="Pfam" id="PF25773">
    <property type="entry name" value="TPR_ANAPC2"/>
    <property type="match status" value="1"/>
</dbReference>
<keyword evidence="3" id="KW-1185">Reference proteome</keyword>
<evidence type="ECO:0000313" key="3">
    <source>
        <dbReference type="Proteomes" id="UP000717585"/>
    </source>
</evidence>
<dbReference type="PANTHER" id="PTHR45957:SF1">
    <property type="entry name" value="ANAPHASE-PROMOTING COMPLEX SUBUNIT 2"/>
    <property type="match status" value="1"/>
</dbReference>
<dbReference type="InterPro" id="IPR036317">
    <property type="entry name" value="Cullin_homology_sf"/>
</dbReference>
<dbReference type="InterPro" id="IPR044554">
    <property type="entry name" value="ANAPC2"/>
</dbReference>
<dbReference type="SUPFAM" id="SSF75632">
    <property type="entry name" value="Cullin homology domain"/>
    <property type="match status" value="1"/>
</dbReference>